<proteinExistence type="predicted"/>
<dbReference type="Proteomes" id="UP001159428">
    <property type="component" value="Unassembled WGS sequence"/>
</dbReference>
<feature type="non-terminal residue" evidence="1">
    <location>
        <position position="61"/>
    </location>
</feature>
<accession>A0AAU9X4C3</accession>
<dbReference type="AlphaFoldDB" id="A0AAU9X4C3"/>
<name>A0AAU9X4C3_9CNID</name>
<sequence length="61" mass="7339">MYASYLLTWFKQEVKKTCELCHLSDIKKKGKPYMLRIPHFQTTEINVMNLMCSTFHCDDMF</sequence>
<keyword evidence="2" id="KW-1185">Reference proteome</keyword>
<dbReference type="EMBL" id="CALNXJ010000029">
    <property type="protein sequence ID" value="CAH3135884.1"/>
    <property type="molecule type" value="Genomic_DNA"/>
</dbReference>
<organism evidence="1 2">
    <name type="scientific">Pocillopora meandrina</name>
    <dbReference type="NCBI Taxonomy" id="46732"/>
    <lineage>
        <taxon>Eukaryota</taxon>
        <taxon>Metazoa</taxon>
        <taxon>Cnidaria</taxon>
        <taxon>Anthozoa</taxon>
        <taxon>Hexacorallia</taxon>
        <taxon>Scleractinia</taxon>
        <taxon>Astrocoeniina</taxon>
        <taxon>Pocilloporidae</taxon>
        <taxon>Pocillopora</taxon>
    </lineage>
</organism>
<reference evidence="1 2" key="1">
    <citation type="submission" date="2022-05" db="EMBL/GenBank/DDBJ databases">
        <authorList>
            <consortium name="Genoscope - CEA"/>
            <person name="William W."/>
        </authorList>
    </citation>
    <scope>NUCLEOTIDE SEQUENCE [LARGE SCALE GENOMIC DNA]</scope>
</reference>
<protein>
    <submittedName>
        <fullName evidence="1">Uncharacterized protein</fullName>
    </submittedName>
</protein>
<evidence type="ECO:0000313" key="2">
    <source>
        <dbReference type="Proteomes" id="UP001159428"/>
    </source>
</evidence>
<evidence type="ECO:0000313" key="1">
    <source>
        <dbReference type="EMBL" id="CAH3135884.1"/>
    </source>
</evidence>
<gene>
    <name evidence="1" type="ORF">PMEA_00015945</name>
</gene>
<comment type="caution">
    <text evidence="1">The sequence shown here is derived from an EMBL/GenBank/DDBJ whole genome shotgun (WGS) entry which is preliminary data.</text>
</comment>